<dbReference type="GO" id="GO:0005524">
    <property type="term" value="F:ATP binding"/>
    <property type="evidence" value="ECO:0007669"/>
    <property type="project" value="UniProtKB-KW"/>
</dbReference>
<keyword evidence="2" id="KW-0813">Transport</keyword>
<dbReference type="PANTHER" id="PTHR24223:SF461">
    <property type="entry name" value="ATP-BINDING CASSETTE SUB-FAMILY C MEMBER SUR"/>
    <property type="match status" value="1"/>
</dbReference>
<accession>A0A8B7XNH6</accession>
<evidence type="ECO:0000313" key="13">
    <source>
        <dbReference type="RefSeq" id="XP_022081606.1"/>
    </source>
</evidence>
<evidence type="ECO:0000256" key="4">
    <source>
        <dbReference type="ARBA" id="ARBA00022741"/>
    </source>
</evidence>
<dbReference type="InterPro" id="IPR003439">
    <property type="entry name" value="ABC_transporter-like_ATP-bd"/>
</dbReference>
<feature type="transmembrane region" description="Helical" evidence="9">
    <location>
        <begin position="841"/>
        <end position="869"/>
    </location>
</feature>
<dbReference type="GO" id="GO:0140359">
    <property type="term" value="F:ABC-type transporter activity"/>
    <property type="evidence" value="ECO:0007669"/>
    <property type="project" value="InterPro"/>
</dbReference>
<dbReference type="GO" id="GO:0016020">
    <property type="term" value="C:membrane"/>
    <property type="evidence" value="ECO:0007669"/>
    <property type="project" value="UniProtKB-SubCell"/>
</dbReference>
<reference evidence="13" key="1">
    <citation type="submission" date="2025-08" db="UniProtKB">
        <authorList>
            <consortium name="RefSeq"/>
        </authorList>
    </citation>
    <scope>IDENTIFICATION</scope>
</reference>
<evidence type="ECO:0000259" key="10">
    <source>
        <dbReference type="PROSITE" id="PS50893"/>
    </source>
</evidence>
<evidence type="ECO:0000256" key="3">
    <source>
        <dbReference type="ARBA" id="ARBA00022692"/>
    </source>
</evidence>
<dbReference type="FunFam" id="3.40.50.300:FF:002366">
    <property type="entry name" value="Uncharacterized protein"/>
    <property type="match status" value="1"/>
</dbReference>
<feature type="transmembrane region" description="Helical" evidence="9">
    <location>
        <begin position="171"/>
        <end position="189"/>
    </location>
</feature>
<feature type="transmembrane region" description="Helical" evidence="9">
    <location>
        <begin position="713"/>
        <end position="736"/>
    </location>
</feature>
<dbReference type="PROSITE" id="PS00211">
    <property type="entry name" value="ABC_TRANSPORTER_1"/>
    <property type="match status" value="2"/>
</dbReference>
<dbReference type="RefSeq" id="XP_022081606.1">
    <property type="nucleotide sequence ID" value="XM_022225914.1"/>
</dbReference>
<evidence type="ECO:0000256" key="9">
    <source>
        <dbReference type="SAM" id="Phobius"/>
    </source>
</evidence>
<feature type="transmembrane region" description="Helical" evidence="9">
    <location>
        <begin position="945"/>
        <end position="965"/>
    </location>
</feature>
<feature type="transmembrane region" description="Helical" evidence="9">
    <location>
        <begin position="255"/>
        <end position="276"/>
    </location>
</feature>
<dbReference type="AlphaFoldDB" id="A0A8B7XNH6"/>
<dbReference type="Pfam" id="PF00664">
    <property type="entry name" value="ABC_membrane"/>
    <property type="match status" value="2"/>
</dbReference>
<sequence length="1270" mass="140053">MTKIYLKVYGRRLFAAAVLKLIGDVFGFINPLAVGALTVYVTSIKYASAEQTSPAHFVTVGEFFANGFVLVAVMFLVSTLKFFCIQTYVYIIVIEAMNMRSALQAMVYEKSLRLSTFATAGKMNMGQITNHMSVDPMVIQQMFQSVNYLWSVPVQLAVNLLLLYFQMGFPALIGACVFFIITPVQFKMMSVITKRQEDLLLCSDERLKQVNELLQGIRLLKLYAWEEWYCQGVEAVRARELACLMKITGATISTILLTSTAPVLVTLVGFGTYSALTGKTLTPDVTFSSLSLFNMLGTPLTMVPTALLLLVNGVVSSRRVLNFLLAPEVEVSCRPDIEEARDDEPACAETKLGRESWTSVEGTYDNSTETTSLLSSGSSDSSQAKYGIGSPGRSLRQDEPRDLPPGVAVKVTDASFLWDLDSCLPVLSDINLEIPEGKLTIIIGQVGSGKSSLISAILGEMSTLYGKVQIRENAEIALAAQKPWLLNVTLKENILFSKSLDEKRYDLVLDSCALKPDIDILPARDQTEIGEKGINLSGGQKQRVSVARAMYSNRDVIILDDPLSALDVHVGRHLFEEGIMKLLVKRRHTVILVTHQLQYLNRADLIIVMKDGRITARGDLDDIIASDPVMYSEYHKAVRVASESETETSSLDSGSITEERRQLQQRVRSAFLVNQISDAAETASGSLIKKEEMERGSISCGVYLYYARNVGSWLVLLIAVTAVANTALSITTNFWLSAWSEAGLGNESVSISDQYFIGYLGLSVGYLLVKSTTSTLLVVGLLIAARRLHQKMLRNLIRVPIRFFDTTPVGRILNRFSSDTKLIDSRLTQTMITLLGSSLRVLSAVIVNTIVMPLFLVFFLPVTVVYLILQWYFLASSRELQRLDSISRSPVFALFSETLSGLTTIRAYRAGRRFYGNLLERIDTNLTAFLYLQVANRWLALRLDAIGTFMVLLAGLLSLIGALTMDLDPSLVGLAVTYSLQVSSYLNYLVRGVADTEMQMNGVERVKHFTCVANEKYEGSEPSPDWPQKGRIELQHVSVRYAEDWDPVLHDVTVEFKAGEKVGICGRTGAGKSSLSLALLRAVDIFDGSILIDGVDIKSVPLKTLRSKVSIIPQDPVLFTGSIRTNLDPHGRHSEAELWDALEVSQLRGMVCQLGEGLDSVVTEGGENFSVGQRQLFCLARAFLRKSRILIMDEATASVDMETDKLLQQVVLSSFADRTVLTIAHRISSIINSDSILVLDHGRTAEYGTPSSLLEKGGLLASFVKDKNGS</sequence>
<dbReference type="InterPro" id="IPR036640">
    <property type="entry name" value="ABC1_TM_sf"/>
</dbReference>
<name>A0A8B7XNH6_ACAPL</name>
<dbReference type="OrthoDB" id="6500128at2759"/>
<evidence type="ECO:0000259" key="11">
    <source>
        <dbReference type="PROSITE" id="PS50929"/>
    </source>
</evidence>
<keyword evidence="3 9" id="KW-0812">Transmembrane</keyword>
<dbReference type="FunFam" id="1.20.1560.10:FF:000006">
    <property type="entry name" value="ATP-binding cassette, sub-family C (CFTR/MRP), member 9"/>
    <property type="match status" value="1"/>
</dbReference>
<dbReference type="Proteomes" id="UP000694845">
    <property type="component" value="Unplaced"/>
</dbReference>
<dbReference type="Gene3D" id="3.40.50.300">
    <property type="entry name" value="P-loop containing nucleotide triphosphate hydrolases"/>
    <property type="match status" value="2"/>
</dbReference>
<feature type="domain" description="ABC transporter" evidence="10">
    <location>
        <begin position="409"/>
        <end position="636"/>
    </location>
</feature>
<evidence type="ECO:0000256" key="1">
    <source>
        <dbReference type="ARBA" id="ARBA00004141"/>
    </source>
</evidence>
<dbReference type="FunFam" id="1.20.1560.10:FF:000010">
    <property type="entry name" value="Multidrug resistance-associated ABC transporter"/>
    <property type="match status" value="1"/>
</dbReference>
<dbReference type="InterPro" id="IPR050173">
    <property type="entry name" value="ABC_transporter_C-like"/>
</dbReference>
<dbReference type="InterPro" id="IPR003593">
    <property type="entry name" value="AAA+_ATPase"/>
</dbReference>
<keyword evidence="6 9" id="KW-1133">Transmembrane helix</keyword>
<dbReference type="SMART" id="SM00382">
    <property type="entry name" value="AAA"/>
    <property type="match status" value="2"/>
</dbReference>
<keyword evidence="12" id="KW-1185">Reference proteome</keyword>
<dbReference type="PANTHER" id="PTHR24223">
    <property type="entry name" value="ATP-BINDING CASSETTE SUB-FAMILY C"/>
    <property type="match status" value="1"/>
</dbReference>
<feature type="transmembrane region" description="Helical" evidence="9">
    <location>
        <begin position="21"/>
        <end position="43"/>
    </location>
</feature>
<comment type="subcellular location">
    <subcellularLocation>
        <location evidence="1">Membrane</location>
        <topology evidence="1">Multi-pass membrane protein</topology>
    </subcellularLocation>
</comment>
<dbReference type="GO" id="GO:0016887">
    <property type="term" value="F:ATP hydrolysis activity"/>
    <property type="evidence" value="ECO:0007669"/>
    <property type="project" value="InterPro"/>
</dbReference>
<feature type="transmembrane region" description="Helical" evidence="9">
    <location>
        <begin position="296"/>
        <end position="315"/>
    </location>
</feature>
<evidence type="ECO:0000256" key="2">
    <source>
        <dbReference type="ARBA" id="ARBA00022448"/>
    </source>
</evidence>
<dbReference type="CDD" id="cd03244">
    <property type="entry name" value="ABCC_MRP_domain2"/>
    <property type="match status" value="1"/>
</dbReference>
<dbReference type="SUPFAM" id="SSF90123">
    <property type="entry name" value="ABC transporter transmembrane region"/>
    <property type="match status" value="2"/>
</dbReference>
<gene>
    <name evidence="13" type="primary">LOC110974339</name>
</gene>
<dbReference type="InterPro" id="IPR027417">
    <property type="entry name" value="P-loop_NTPase"/>
</dbReference>
<dbReference type="GeneID" id="110974339"/>
<evidence type="ECO:0000256" key="8">
    <source>
        <dbReference type="SAM" id="MobiDB-lite"/>
    </source>
</evidence>
<evidence type="ECO:0000313" key="12">
    <source>
        <dbReference type="Proteomes" id="UP000694845"/>
    </source>
</evidence>
<evidence type="ECO:0000256" key="5">
    <source>
        <dbReference type="ARBA" id="ARBA00022840"/>
    </source>
</evidence>
<feature type="region of interest" description="Disordered" evidence="8">
    <location>
        <begin position="358"/>
        <end position="404"/>
    </location>
</feature>
<keyword evidence="5" id="KW-0067">ATP-binding</keyword>
<keyword evidence="4" id="KW-0547">Nucleotide-binding</keyword>
<dbReference type="CDD" id="cd03250">
    <property type="entry name" value="ABCC_MRP_domain1"/>
    <property type="match status" value="1"/>
</dbReference>
<proteinExistence type="predicted"/>
<dbReference type="KEGG" id="aplc:110974339"/>
<dbReference type="SUPFAM" id="SSF52540">
    <property type="entry name" value="P-loop containing nucleoside triphosphate hydrolases"/>
    <property type="match status" value="2"/>
</dbReference>
<feature type="transmembrane region" description="Helical" evidence="9">
    <location>
        <begin position="756"/>
        <end position="784"/>
    </location>
</feature>
<dbReference type="CDD" id="cd18602">
    <property type="entry name" value="ABC_6TM_SUR1_D2_like"/>
    <property type="match status" value="1"/>
</dbReference>
<feature type="domain" description="ABC transporter" evidence="10">
    <location>
        <begin position="1032"/>
        <end position="1266"/>
    </location>
</feature>
<dbReference type="InterPro" id="IPR017871">
    <property type="entry name" value="ABC_transporter-like_CS"/>
</dbReference>
<feature type="compositionally biased region" description="Low complexity" evidence="8">
    <location>
        <begin position="367"/>
        <end position="382"/>
    </location>
</feature>
<dbReference type="PROSITE" id="PS50893">
    <property type="entry name" value="ABC_TRANSPORTER_2"/>
    <property type="match status" value="2"/>
</dbReference>
<organism evidence="12 13">
    <name type="scientific">Acanthaster planci</name>
    <name type="common">Crown-of-thorns starfish</name>
    <dbReference type="NCBI Taxonomy" id="133434"/>
    <lineage>
        <taxon>Eukaryota</taxon>
        <taxon>Metazoa</taxon>
        <taxon>Echinodermata</taxon>
        <taxon>Eleutherozoa</taxon>
        <taxon>Asterozoa</taxon>
        <taxon>Asteroidea</taxon>
        <taxon>Valvatacea</taxon>
        <taxon>Valvatida</taxon>
        <taxon>Acanthasteridae</taxon>
        <taxon>Acanthaster</taxon>
    </lineage>
</organism>
<dbReference type="PROSITE" id="PS50929">
    <property type="entry name" value="ABC_TM1F"/>
    <property type="match status" value="2"/>
</dbReference>
<evidence type="ECO:0000256" key="6">
    <source>
        <dbReference type="ARBA" id="ARBA00022989"/>
    </source>
</evidence>
<dbReference type="FunFam" id="3.40.50.300:FF:000163">
    <property type="entry name" value="Multidrug resistance-associated protein member 4"/>
    <property type="match status" value="1"/>
</dbReference>
<feature type="domain" description="ABC transmembrane type-1" evidence="11">
    <location>
        <begin position="14"/>
        <end position="312"/>
    </location>
</feature>
<protein>
    <submittedName>
        <fullName evidence="13">ATP-binding cassette sub-family C member 9-like</fullName>
    </submittedName>
</protein>
<dbReference type="Pfam" id="PF00005">
    <property type="entry name" value="ABC_tran"/>
    <property type="match status" value="2"/>
</dbReference>
<dbReference type="InterPro" id="IPR011527">
    <property type="entry name" value="ABC1_TM_dom"/>
</dbReference>
<dbReference type="Gene3D" id="1.20.1560.10">
    <property type="entry name" value="ABC transporter type 1, transmembrane domain"/>
    <property type="match status" value="2"/>
</dbReference>
<evidence type="ECO:0000256" key="7">
    <source>
        <dbReference type="ARBA" id="ARBA00023136"/>
    </source>
</evidence>
<keyword evidence="7 9" id="KW-0472">Membrane</keyword>
<feature type="transmembrane region" description="Helical" evidence="9">
    <location>
        <begin position="63"/>
        <end position="91"/>
    </location>
</feature>
<feature type="domain" description="ABC transmembrane type-1" evidence="11">
    <location>
        <begin position="716"/>
        <end position="998"/>
    </location>
</feature>